<evidence type="ECO:0000256" key="7">
    <source>
        <dbReference type="SAM" id="Phobius"/>
    </source>
</evidence>
<proteinExistence type="inferred from homology"/>
<evidence type="ECO:0000256" key="5">
    <source>
        <dbReference type="ARBA" id="ARBA00022989"/>
    </source>
</evidence>
<organism evidence="8 9">
    <name type="scientific">Methylobacterium platani JCM 14648</name>
    <dbReference type="NCBI Taxonomy" id="1295136"/>
    <lineage>
        <taxon>Bacteria</taxon>
        <taxon>Pseudomonadati</taxon>
        <taxon>Pseudomonadota</taxon>
        <taxon>Alphaproteobacteria</taxon>
        <taxon>Hyphomicrobiales</taxon>
        <taxon>Methylobacteriaceae</taxon>
        <taxon>Methylobacterium</taxon>
    </lineage>
</organism>
<evidence type="ECO:0000256" key="2">
    <source>
        <dbReference type="ARBA" id="ARBA00008821"/>
    </source>
</evidence>
<dbReference type="PROSITE" id="PS01116">
    <property type="entry name" value="XANTH_URACIL_PERMASE"/>
    <property type="match status" value="1"/>
</dbReference>
<evidence type="ECO:0000313" key="9">
    <source>
        <dbReference type="Proteomes" id="UP000035947"/>
    </source>
</evidence>
<protein>
    <submittedName>
        <fullName evidence="8">Pyrimidine permease</fullName>
    </submittedName>
</protein>
<evidence type="ECO:0000256" key="1">
    <source>
        <dbReference type="ARBA" id="ARBA00004141"/>
    </source>
</evidence>
<evidence type="ECO:0000256" key="4">
    <source>
        <dbReference type="ARBA" id="ARBA00022692"/>
    </source>
</evidence>
<keyword evidence="5 7" id="KW-1133">Transmembrane helix</keyword>
<reference evidence="8 9" key="1">
    <citation type="submission" date="2015-01" db="EMBL/GenBank/DDBJ databases">
        <title>Genome sequencing of Methylobacterium platani JCM14648 type strain.</title>
        <authorList>
            <person name="Chaudhry V."/>
            <person name="Patil P.B."/>
        </authorList>
    </citation>
    <scope>NUCLEOTIDE SEQUENCE [LARGE SCALE GENOMIC DNA]</scope>
    <source>
        <strain evidence="8 9">JCM 14648</strain>
    </source>
</reference>
<sequence>VAVAGVVAILFGLSPKFGAAILLIPGPVIGGLSVVVFGLITAAAGRIFVENRVDFSRTRILLTVGTALVLGAGDFTVGLGSFKLGGIGTATAAAILLYHLLRDEPA</sequence>
<keyword evidence="6 7" id="KW-0472">Membrane</keyword>
<keyword evidence="3" id="KW-0813">Transport</keyword>
<dbReference type="Proteomes" id="UP000035947">
    <property type="component" value="Unassembled WGS sequence"/>
</dbReference>
<dbReference type="InterPro" id="IPR006043">
    <property type="entry name" value="NCS2"/>
</dbReference>
<comment type="similarity">
    <text evidence="2">Belongs to the nucleobase:cation symporter-2 (NCS2) (TC 2.A.40) family.</text>
</comment>
<dbReference type="EMBL" id="JXOD01000177">
    <property type="protein sequence ID" value="KMO14500.1"/>
    <property type="molecule type" value="Genomic_DNA"/>
</dbReference>
<comment type="caution">
    <text evidence="8">The sequence shown here is derived from an EMBL/GenBank/DDBJ whole genome shotgun (WGS) entry which is preliminary data.</text>
</comment>
<evidence type="ECO:0000256" key="3">
    <source>
        <dbReference type="ARBA" id="ARBA00022448"/>
    </source>
</evidence>
<keyword evidence="9" id="KW-1185">Reference proteome</keyword>
<accession>A0ABR5GWU8</accession>
<feature type="transmembrane region" description="Helical" evidence="7">
    <location>
        <begin position="60"/>
        <end position="78"/>
    </location>
</feature>
<comment type="subcellular location">
    <subcellularLocation>
        <location evidence="1">Membrane</location>
        <topology evidence="1">Multi-pass membrane protein</topology>
    </subcellularLocation>
</comment>
<feature type="transmembrane region" description="Helical" evidence="7">
    <location>
        <begin position="84"/>
        <end position="101"/>
    </location>
</feature>
<evidence type="ECO:0000256" key="6">
    <source>
        <dbReference type="ARBA" id="ARBA00023136"/>
    </source>
</evidence>
<feature type="non-terminal residue" evidence="8">
    <location>
        <position position="1"/>
    </location>
</feature>
<dbReference type="Pfam" id="PF00860">
    <property type="entry name" value="Xan_ur_permease"/>
    <property type="match status" value="1"/>
</dbReference>
<dbReference type="InterPro" id="IPR006042">
    <property type="entry name" value="Xan_ur_permease"/>
</dbReference>
<gene>
    <name evidence="8" type="ORF">SQ03_19460</name>
</gene>
<dbReference type="RefSeq" id="WP_048435398.1">
    <property type="nucleotide sequence ID" value="NZ_JXOD01000177.1"/>
</dbReference>
<feature type="transmembrane region" description="Helical" evidence="7">
    <location>
        <begin position="28"/>
        <end position="48"/>
    </location>
</feature>
<evidence type="ECO:0000313" key="8">
    <source>
        <dbReference type="EMBL" id="KMO14500.1"/>
    </source>
</evidence>
<keyword evidence="4 7" id="KW-0812">Transmembrane</keyword>
<name>A0ABR5GWU8_9HYPH</name>